<gene>
    <name evidence="1" type="ORF">FFLO_00951</name>
</gene>
<organism evidence="1 2">
    <name type="scientific">Filobasidium floriforme</name>
    <dbReference type="NCBI Taxonomy" id="5210"/>
    <lineage>
        <taxon>Eukaryota</taxon>
        <taxon>Fungi</taxon>
        <taxon>Dikarya</taxon>
        <taxon>Basidiomycota</taxon>
        <taxon>Agaricomycotina</taxon>
        <taxon>Tremellomycetes</taxon>
        <taxon>Filobasidiales</taxon>
        <taxon>Filobasidiaceae</taxon>
        <taxon>Filobasidium</taxon>
    </lineage>
</organism>
<keyword evidence="2" id="KW-1185">Reference proteome</keyword>
<evidence type="ECO:0000313" key="1">
    <source>
        <dbReference type="EMBL" id="KAG7571126.1"/>
    </source>
</evidence>
<evidence type="ECO:0000313" key="2">
    <source>
        <dbReference type="Proteomes" id="UP000812966"/>
    </source>
</evidence>
<reference evidence="1" key="1">
    <citation type="submission" date="2020-04" db="EMBL/GenBank/DDBJ databases">
        <title>Analysis of mating type loci in Filobasidium floriforme.</title>
        <authorList>
            <person name="Nowrousian M."/>
        </authorList>
    </citation>
    <scope>NUCLEOTIDE SEQUENCE</scope>
    <source>
        <strain evidence="1">CBS 6242</strain>
    </source>
</reference>
<comment type="caution">
    <text evidence="1">The sequence shown here is derived from an EMBL/GenBank/DDBJ whole genome shotgun (WGS) entry which is preliminary data.</text>
</comment>
<proteinExistence type="predicted"/>
<dbReference type="Proteomes" id="UP000812966">
    <property type="component" value="Unassembled WGS sequence"/>
</dbReference>
<name>A0A8K0JQY0_9TREE</name>
<protein>
    <submittedName>
        <fullName evidence="1">Uncharacterized protein</fullName>
    </submittedName>
</protein>
<accession>A0A8K0JQY0</accession>
<dbReference type="EMBL" id="JABELV010000011">
    <property type="protein sequence ID" value="KAG7571126.1"/>
    <property type="molecule type" value="Genomic_DNA"/>
</dbReference>
<dbReference type="AlphaFoldDB" id="A0A8K0JQY0"/>
<sequence length="435" mass="48382">MIRTPTGVPYGPCVPPSTWPLDHIPGTILDIIIKHLSRDAIKSHTCQKGSGCIFIPKRVGPIFTPMSSELATMSLVDHATRKVVLQKSILNTVVLNDAEHIASTLSSLRPSSLGYICLIMFSRTDSPRGSETADRLRKRIIDACPNLISIMDEDQEIAYMDHAFSPVVRALSLELKEGPLLRATPMPIKAPGLTKLSIGAPIDTIMSSHGNFESAHYPDKVKALCREITHLESLHLNPPGLCAPLGYERKYRLPQALFMRDMLPKILASVTILELALPQFCTVEKGSKYESHWYGCMQWLFETATKIEHLVIKMNWIEALVGPSHKDRSPRAVLDSMGLTSVHYDGARVPKSHLVQGDSGMSVDMRSFLSDMFHLRVGLKSISIRCDVSRQGQLSTTYRSLRLDVKEGPKRGQRQMDYVHLIDYEVVDAVIAAGH</sequence>